<evidence type="ECO:0000256" key="3">
    <source>
        <dbReference type="ARBA" id="ARBA00022475"/>
    </source>
</evidence>
<dbReference type="PANTHER" id="PTHR47737">
    <property type="entry name" value="GLYCINE BETAINE/PROLINE BETAINE TRANSPORT SYSTEM PERMEASE PROTEIN PROW"/>
    <property type="match status" value="1"/>
</dbReference>
<dbReference type="PROSITE" id="PS50928">
    <property type="entry name" value="ABC_TM1"/>
    <property type="match status" value="2"/>
</dbReference>
<feature type="transmembrane region" description="Helical" evidence="7">
    <location>
        <begin position="477"/>
        <end position="499"/>
    </location>
</feature>
<evidence type="ECO:0000256" key="1">
    <source>
        <dbReference type="ARBA" id="ARBA00004651"/>
    </source>
</evidence>
<dbReference type="FunFam" id="1.10.3720.10:FF:000001">
    <property type="entry name" value="Glycine betaine ABC transporter, permease"/>
    <property type="match status" value="2"/>
</dbReference>
<keyword evidence="6 7" id="KW-0472">Membrane</keyword>
<evidence type="ECO:0000256" key="5">
    <source>
        <dbReference type="ARBA" id="ARBA00022989"/>
    </source>
</evidence>
<dbReference type="Pfam" id="PF00528">
    <property type="entry name" value="BPD_transp_1"/>
    <property type="match status" value="2"/>
</dbReference>
<feature type="transmembrane region" description="Helical" evidence="7">
    <location>
        <begin position="635"/>
        <end position="653"/>
    </location>
</feature>
<comment type="similarity">
    <text evidence="7">Belongs to the binding-protein-dependent transport system permease family.</text>
</comment>
<keyword evidence="4 7" id="KW-0812">Transmembrane</keyword>
<sequence length="668" mass="72663">MSIHFPNGLRKPVYFWLFLFTCTWLLSNYSFTLYKALGARWIIKFPSAWEWQLDVWISSFMTWLVEDAGFGLFTFRQLTRFLSALIEAPYNAMRALLADGFNSGLGQHAVEIFPAMSWVAITLLLVLLALCVGGRSLALLVGGCFLYLATFGQWQSAMVTLASIAIAVPIGVIGGLVLGILAYRSERFERLQRPVLDLMQTVPIFAYLVPILFLFGFGPVSALVATIIYAMPPMVRVVLVALQSVPEPLHEAGRMAGCTPRQMMWRVLLPSALPTLMVGVNQVIMLSLNMVIIASIIGAGGLGYDVLAALRRLDIGGGIEAGMAIVVIAIALDRLSQAFTKSDSSPNQSFGFVRSKPLLYFVIALMVTITMALLGKVWPVVQNYPEPMVLTTGRFWDEVIKWININFFEVFETVKTALLTYFLLPVKRFFVGIPWAWGIIALGLAGWRVSGAKLGLLCAALAGAIAANGLWREAMIAVYLCGVSVLLATAVGIPLGVWAGQSESANKILSTLVDTLQTLPSFVYLIPVVMLFRVGEFTAMVAIVIYAMAPALRYAAHGIREINPQVIEAGKVSGCTHWQLLWRIKLPLAVPSLLLGLNQTIMLALSMLVITALVGTRDLGQEVYIALTKANTGQGIVAGLAVAFIAIIADRILSALAKSSQARLGLVT</sequence>
<dbReference type="GO" id="GO:0015226">
    <property type="term" value="F:carnitine transmembrane transporter activity"/>
    <property type="evidence" value="ECO:0007669"/>
    <property type="project" value="TreeGrafter"/>
</dbReference>
<feature type="transmembrane region" description="Helical" evidence="7">
    <location>
        <begin position="454"/>
        <end position="471"/>
    </location>
</feature>
<dbReference type="PATRIC" id="fig|989403.3.peg.534"/>
<dbReference type="EMBL" id="LMCB01000004">
    <property type="protein sequence ID" value="KZL21215.1"/>
    <property type="molecule type" value="Genomic_DNA"/>
</dbReference>
<evidence type="ECO:0000259" key="8">
    <source>
        <dbReference type="PROSITE" id="PS50928"/>
    </source>
</evidence>
<dbReference type="InterPro" id="IPR035906">
    <property type="entry name" value="MetI-like_sf"/>
</dbReference>
<comment type="subcellular location">
    <subcellularLocation>
        <location evidence="1 7">Cell membrane</location>
        <topology evidence="1 7">Multi-pass membrane protein</topology>
    </subcellularLocation>
</comment>
<evidence type="ECO:0000313" key="10">
    <source>
        <dbReference type="Proteomes" id="UP000076577"/>
    </source>
</evidence>
<feature type="transmembrane region" description="Helical" evidence="7">
    <location>
        <begin position="13"/>
        <end position="34"/>
    </location>
</feature>
<feature type="transmembrane region" description="Helical" evidence="7">
    <location>
        <begin position="290"/>
        <end position="310"/>
    </location>
</feature>
<dbReference type="CDD" id="cd06261">
    <property type="entry name" value="TM_PBP2"/>
    <property type="match status" value="2"/>
</dbReference>
<dbReference type="GO" id="GO:0031460">
    <property type="term" value="P:glycine betaine transport"/>
    <property type="evidence" value="ECO:0007669"/>
    <property type="project" value="TreeGrafter"/>
</dbReference>
<feature type="transmembrane region" description="Helical" evidence="7">
    <location>
        <begin position="112"/>
        <end position="130"/>
    </location>
</feature>
<proteinExistence type="inferred from homology"/>
<evidence type="ECO:0000256" key="2">
    <source>
        <dbReference type="ARBA" id="ARBA00022448"/>
    </source>
</evidence>
<protein>
    <submittedName>
        <fullName evidence="9">Glycine betaine/L-proline transport system permease protein ProW</fullName>
    </submittedName>
</protein>
<dbReference type="AlphaFoldDB" id="A0A166AJY3"/>
<accession>A0A166AJY3</accession>
<feature type="transmembrane region" description="Helical" evidence="7">
    <location>
        <begin position="359"/>
        <end position="381"/>
    </location>
</feature>
<dbReference type="PANTHER" id="PTHR47737:SF1">
    <property type="entry name" value="GLYCINE BETAINE_PROLINE BETAINE TRANSPORT SYSTEM PERMEASE PROTEIN PROW"/>
    <property type="match status" value="1"/>
</dbReference>
<feature type="domain" description="ABC transmembrane type-1" evidence="8">
    <location>
        <begin position="474"/>
        <end position="657"/>
    </location>
</feature>
<evidence type="ECO:0000256" key="6">
    <source>
        <dbReference type="ARBA" id="ARBA00023136"/>
    </source>
</evidence>
<dbReference type="SUPFAM" id="SSF161098">
    <property type="entry name" value="MetI-like"/>
    <property type="match status" value="2"/>
</dbReference>
<dbReference type="OrthoDB" id="9815258at2"/>
<dbReference type="InterPro" id="IPR000515">
    <property type="entry name" value="MetI-like"/>
</dbReference>
<evidence type="ECO:0000313" key="9">
    <source>
        <dbReference type="EMBL" id="KZL21215.1"/>
    </source>
</evidence>
<keyword evidence="10" id="KW-1185">Reference proteome</keyword>
<keyword evidence="2 7" id="KW-0813">Transport</keyword>
<dbReference type="RefSeq" id="WP_068001692.1">
    <property type="nucleotide sequence ID" value="NZ_FOFM01000005.1"/>
</dbReference>
<keyword evidence="3" id="KW-1003">Cell membrane</keyword>
<evidence type="ECO:0000256" key="7">
    <source>
        <dbReference type="RuleBase" id="RU363032"/>
    </source>
</evidence>
<keyword evidence="5 7" id="KW-1133">Transmembrane helix</keyword>
<name>A0A166AJY3_9HYPH</name>
<dbReference type="STRING" id="989403.SAMN05421798_105127"/>
<comment type="caution">
    <text evidence="9">The sequence shown here is derived from an EMBL/GenBank/DDBJ whole genome shotgun (WGS) entry which is preliminary data.</text>
</comment>
<feature type="transmembrane region" description="Helical" evidence="7">
    <location>
        <begin position="195"/>
        <end position="217"/>
    </location>
</feature>
<feature type="transmembrane region" description="Helical" evidence="7">
    <location>
        <begin position="593"/>
        <end position="615"/>
    </location>
</feature>
<feature type="transmembrane region" description="Helical" evidence="7">
    <location>
        <begin position="322"/>
        <end position="339"/>
    </location>
</feature>
<dbReference type="GO" id="GO:0043190">
    <property type="term" value="C:ATP-binding cassette (ABC) transporter complex"/>
    <property type="evidence" value="ECO:0007669"/>
    <property type="project" value="TreeGrafter"/>
</dbReference>
<gene>
    <name evidence="9" type="primary">proW_1</name>
    <name evidence="9" type="ORF">PsAD2_00504</name>
</gene>
<organism evidence="9 10">
    <name type="scientific">Pseudovibrio axinellae</name>
    <dbReference type="NCBI Taxonomy" id="989403"/>
    <lineage>
        <taxon>Bacteria</taxon>
        <taxon>Pseudomonadati</taxon>
        <taxon>Pseudomonadota</taxon>
        <taxon>Alphaproteobacteria</taxon>
        <taxon>Hyphomicrobiales</taxon>
        <taxon>Stappiaceae</taxon>
        <taxon>Pseudovibrio</taxon>
    </lineage>
</organism>
<dbReference type="Proteomes" id="UP000076577">
    <property type="component" value="Unassembled WGS sequence"/>
</dbReference>
<dbReference type="GO" id="GO:0005275">
    <property type="term" value="F:amine transmembrane transporter activity"/>
    <property type="evidence" value="ECO:0007669"/>
    <property type="project" value="TreeGrafter"/>
</dbReference>
<evidence type="ECO:0000256" key="4">
    <source>
        <dbReference type="ARBA" id="ARBA00022692"/>
    </source>
</evidence>
<feature type="domain" description="ABC transmembrane type-1" evidence="8">
    <location>
        <begin position="153"/>
        <end position="336"/>
    </location>
</feature>
<dbReference type="Gene3D" id="1.10.3720.10">
    <property type="entry name" value="MetI-like"/>
    <property type="match status" value="2"/>
</dbReference>
<reference evidence="9 10" key="1">
    <citation type="journal article" date="2016" name="Front. Microbiol.">
        <title>Comparative Genomic Analysis Reveals a Diverse Repertoire of Genes Involved in Prokaryote-Eukaryote Interactions within the Pseudovibrio Genus.</title>
        <authorList>
            <person name="Romano S."/>
            <person name="Fernandez-Guerra A."/>
            <person name="Reen F.J."/>
            <person name="Glockner F.O."/>
            <person name="Crowley S.P."/>
            <person name="O'Sullivan O."/>
            <person name="Cotter P.D."/>
            <person name="Adams C."/>
            <person name="Dobson A.D."/>
            <person name="O'Gara F."/>
        </authorList>
    </citation>
    <scope>NUCLEOTIDE SEQUENCE [LARGE SCALE GENOMIC DNA]</scope>
    <source>
        <strain evidence="9 10">Ad2</strain>
    </source>
</reference>
<feature type="transmembrane region" description="Helical" evidence="7">
    <location>
        <begin position="137"/>
        <end position="155"/>
    </location>
</feature>
<dbReference type="GO" id="GO:0015871">
    <property type="term" value="P:choline transport"/>
    <property type="evidence" value="ECO:0007669"/>
    <property type="project" value="TreeGrafter"/>
</dbReference>
<feature type="transmembrane region" description="Helical" evidence="7">
    <location>
        <begin position="161"/>
        <end position="183"/>
    </location>
</feature>